<gene>
    <name evidence="1" type="ORF">EVA_17391</name>
</gene>
<comment type="caution">
    <text evidence="1">The sequence shown here is derived from an EMBL/GenBank/DDBJ whole genome shotgun (WGS) entry which is preliminary data.</text>
</comment>
<evidence type="ECO:0000313" key="1">
    <source>
        <dbReference type="EMBL" id="EJW94498.1"/>
    </source>
</evidence>
<organism evidence="1">
    <name type="scientific">gut metagenome</name>
    <dbReference type="NCBI Taxonomy" id="749906"/>
    <lineage>
        <taxon>unclassified sequences</taxon>
        <taxon>metagenomes</taxon>
        <taxon>organismal metagenomes</taxon>
    </lineage>
</organism>
<sequence>MDVCHQWLVIALQTETLLNIFQVFSLYCTLGSQSDIIATRIDDPLALFDTTFRICCSTSRHTLDTQRLVATQGAVSYLYLMRGTRRIIE</sequence>
<accession>J9FJB1</accession>
<name>J9FJB1_9ZZZZ</name>
<protein>
    <submittedName>
        <fullName evidence="1">Uncharacterized protein</fullName>
    </submittedName>
</protein>
<dbReference type="AlphaFoldDB" id="J9FJB1"/>
<dbReference type="EMBL" id="AMCI01006348">
    <property type="protein sequence ID" value="EJW94498.1"/>
    <property type="molecule type" value="Genomic_DNA"/>
</dbReference>
<proteinExistence type="predicted"/>
<reference evidence="1" key="1">
    <citation type="journal article" date="2012" name="PLoS ONE">
        <title>Gene sets for utilization of primary and secondary nutrition supplies in the distal gut of endangered iberian lynx.</title>
        <authorList>
            <person name="Alcaide M."/>
            <person name="Messina E."/>
            <person name="Richter M."/>
            <person name="Bargiela R."/>
            <person name="Peplies J."/>
            <person name="Huws S.A."/>
            <person name="Newbold C.J."/>
            <person name="Golyshin P.N."/>
            <person name="Simon M.A."/>
            <person name="Lopez G."/>
            <person name="Yakimov M.M."/>
            <person name="Ferrer M."/>
        </authorList>
    </citation>
    <scope>NUCLEOTIDE SEQUENCE</scope>
</reference>